<reference evidence="2 3" key="1">
    <citation type="submission" date="2024-01" db="EMBL/GenBank/DDBJ databases">
        <title>The genome of the rayed Mediterranean limpet Patella caerulea (Linnaeus, 1758).</title>
        <authorList>
            <person name="Anh-Thu Weber A."/>
            <person name="Halstead-Nussloch G."/>
        </authorList>
    </citation>
    <scope>NUCLEOTIDE SEQUENCE [LARGE SCALE GENOMIC DNA]</scope>
    <source>
        <strain evidence="2">AATW-2023a</strain>
        <tissue evidence="2">Whole specimen</tissue>
    </source>
</reference>
<accession>A0AAN8K6U7</accession>
<evidence type="ECO:0000313" key="3">
    <source>
        <dbReference type="Proteomes" id="UP001347796"/>
    </source>
</evidence>
<gene>
    <name evidence="2" type="ORF">SNE40_005083</name>
</gene>
<sequence length="93" mass="10104">MELPVGLAVFCVLYFTGLAGAQRDCYEGCINNVCNVTNGVCSEGCRDGFYGQRCDRNCGECRNKPCDKRTGSCKEGCEAGWRGSSCKQGRIDL</sequence>
<dbReference type="Proteomes" id="UP001347796">
    <property type="component" value="Unassembled WGS sequence"/>
</dbReference>
<dbReference type="AlphaFoldDB" id="A0AAN8K6U7"/>
<evidence type="ECO:0000313" key="2">
    <source>
        <dbReference type="EMBL" id="KAK6189034.1"/>
    </source>
</evidence>
<name>A0AAN8K6U7_PATCE</name>
<dbReference type="Gene3D" id="2.170.300.10">
    <property type="entry name" value="Tie2 ligand-binding domain superfamily"/>
    <property type="match status" value="1"/>
</dbReference>
<proteinExistence type="predicted"/>
<feature type="signal peptide" evidence="1">
    <location>
        <begin position="1"/>
        <end position="21"/>
    </location>
</feature>
<keyword evidence="3" id="KW-1185">Reference proteome</keyword>
<evidence type="ECO:0000256" key="1">
    <source>
        <dbReference type="SAM" id="SignalP"/>
    </source>
</evidence>
<protein>
    <submittedName>
        <fullName evidence="2">Uncharacterized protein</fullName>
    </submittedName>
</protein>
<comment type="caution">
    <text evidence="2">The sequence shown here is derived from an EMBL/GenBank/DDBJ whole genome shotgun (WGS) entry which is preliminary data.</text>
</comment>
<feature type="chain" id="PRO_5042980031" evidence="1">
    <location>
        <begin position="22"/>
        <end position="93"/>
    </location>
</feature>
<keyword evidence="1" id="KW-0732">Signal</keyword>
<organism evidence="2 3">
    <name type="scientific">Patella caerulea</name>
    <name type="common">Rayed Mediterranean limpet</name>
    <dbReference type="NCBI Taxonomy" id="87958"/>
    <lineage>
        <taxon>Eukaryota</taxon>
        <taxon>Metazoa</taxon>
        <taxon>Spiralia</taxon>
        <taxon>Lophotrochozoa</taxon>
        <taxon>Mollusca</taxon>
        <taxon>Gastropoda</taxon>
        <taxon>Patellogastropoda</taxon>
        <taxon>Patelloidea</taxon>
        <taxon>Patellidae</taxon>
        <taxon>Patella</taxon>
    </lineage>
</organism>
<dbReference type="EMBL" id="JAZGQO010000003">
    <property type="protein sequence ID" value="KAK6189034.1"/>
    <property type="molecule type" value="Genomic_DNA"/>
</dbReference>